<keyword evidence="4" id="KW-1185">Reference proteome</keyword>
<dbReference type="EMBL" id="JABELV010000178">
    <property type="protein sequence ID" value="KAG7528534.1"/>
    <property type="molecule type" value="Genomic_DNA"/>
</dbReference>
<accession>A0A8K0NQT0</accession>
<evidence type="ECO:0000313" key="4">
    <source>
        <dbReference type="Proteomes" id="UP000812966"/>
    </source>
</evidence>
<feature type="region of interest" description="Disordered" evidence="2">
    <location>
        <begin position="296"/>
        <end position="332"/>
    </location>
</feature>
<dbReference type="Proteomes" id="UP000812966">
    <property type="component" value="Unassembled WGS sequence"/>
</dbReference>
<feature type="region of interest" description="Disordered" evidence="2">
    <location>
        <begin position="382"/>
        <end position="414"/>
    </location>
</feature>
<dbReference type="AlphaFoldDB" id="A0A8K0NQT0"/>
<proteinExistence type="predicted"/>
<comment type="caution">
    <text evidence="3">The sequence shown here is derived from an EMBL/GenBank/DDBJ whole genome shotgun (WGS) entry which is preliminary data.</text>
</comment>
<keyword evidence="1" id="KW-0175">Coiled coil</keyword>
<evidence type="ECO:0000256" key="1">
    <source>
        <dbReference type="SAM" id="Coils"/>
    </source>
</evidence>
<protein>
    <submittedName>
        <fullName evidence="3">Uncharacterized protein</fullName>
    </submittedName>
</protein>
<sequence>MGKAPSRKSTDASKVAGKPAPVLSLVSWRPLYPHTRRGFASYDKEKKSWWIKAIEWVRNNHSSPAVLAALPGLEYGNRISAILKLEKYLVQFALYKLRYPICPGELQLEADTGPADLCKVCWRRHLASEAFSRHQNVWTLDTMELAMRKKWHEGLERKVKQPLIDEHREVDLARLTDRRQLARLLHVDDTADQELRENGAGVYLGQWFYQQLKIAQQNQQQTGMIMPMPSSVAMPIAISTPIPTASTMSNSHSAPALSRVWTPISIAMPDVTTAAASTSASTAKPSVLSQSPKLASTLTCGLSPNTPLTSTPIGSPTRPVASRPKPPAGIPKMPAAMLHTSRGLAHDDNPNLIVAAGPSRYSYKPSTPQLDPVEKALSSLTASYKKRDESSLTASSDMRMEAPSGTPPPTPPAMDVTTRPDETLIDPSLIAVRGGNLSIKPEKPASATPSKRVPDDPRAFEKKNRVVPMHTTTGGKSLGLLEMYTDDDAEEADDRGGSDDPMQEDDADEAEIREASDDIRAMTVDREDAVIPVVTPAPLPPALDALAMSEGVTGTEAMQLVMNFIADSQKCEAEVRHVKTQYEDDKTIWSEKEKEYRDLNKKMEAENKRLRRERNSARDDWKVCEADRVRFKNKLEHAVADKTDLEEQVRGLQGKLAALA</sequence>
<gene>
    <name evidence="3" type="ORF">FFLO_06090</name>
</gene>
<name>A0A8K0NQT0_9TREE</name>
<evidence type="ECO:0000256" key="2">
    <source>
        <dbReference type="SAM" id="MobiDB-lite"/>
    </source>
</evidence>
<feature type="region of interest" description="Disordered" evidence="2">
    <location>
        <begin position="431"/>
        <end position="463"/>
    </location>
</feature>
<reference evidence="3" key="1">
    <citation type="submission" date="2020-04" db="EMBL/GenBank/DDBJ databases">
        <title>Analysis of mating type loci in Filobasidium floriforme.</title>
        <authorList>
            <person name="Nowrousian M."/>
        </authorList>
    </citation>
    <scope>NUCLEOTIDE SEQUENCE</scope>
    <source>
        <strain evidence="3">CBS 6242</strain>
    </source>
</reference>
<feature type="compositionally biased region" description="Basic and acidic residues" evidence="2">
    <location>
        <begin position="452"/>
        <end position="463"/>
    </location>
</feature>
<feature type="region of interest" description="Disordered" evidence="2">
    <location>
        <begin position="489"/>
        <end position="510"/>
    </location>
</feature>
<feature type="compositionally biased region" description="Polar residues" evidence="2">
    <location>
        <begin position="296"/>
        <end position="314"/>
    </location>
</feature>
<feature type="coiled-coil region" evidence="1">
    <location>
        <begin position="589"/>
        <end position="655"/>
    </location>
</feature>
<evidence type="ECO:0000313" key="3">
    <source>
        <dbReference type="EMBL" id="KAG7528534.1"/>
    </source>
</evidence>
<organism evidence="3 4">
    <name type="scientific">Filobasidium floriforme</name>
    <dbReference type="NCBI Taxonomy" id="5210"/>
    <lineage>
        <taxon>Eukaryota</taxon>
        <taxon>Fungi</taxon>
        <taxon>Dikarya</taxon>
        <taxon>Basidiomycota</taxon>
        <taxon>Agaricomycotina</taxon>
        <taxon>Tremellomycetes</taxon>
        <taxon>Filobasidiales</taxon>
        <taxon>Filobasidiaceae</taxon>
        <taxon>Filobasidium</taxon>
    </lineage>
</organism>